<feature type="domain" description="Luciferase-like" evidence="6">
    <location>
        <begin position="33"/>
        <end position="268"/>
    </location>
</feature>
<dbReference type="InterPro" id="IPR036661">
    <property type="entry name" value="Luciferase-like_sf"/>
</dbReference>
<sequence>MSIMSASLYLNLTLPGPGAHPAAWRHAGFHPADLAWYQGIARLAERGKFHSLYLPDSLAAPATLAHGPAGLAAEPLTLLGALAAGTERIGLIAAIAPELSQPYNIARRLATLDHASQGRAGWLPRAVTGEERLNFDRRPEPDDDLPQEYDQVLRALWDSWADDARQVDKPQGTYVDTGRVRAIDHVGRHFRVTGPLDIPRPPQGHVVLAAQHDGPLAGSADIVFLNAPDLPSARAVLPAARRSGARVLATFSVIASPSEAQVERRLRARAGYGGAWQPGWPVLAGTPPEIASQLAPWVEDLGVDGLNLVPAVVDEDLGDIVDYLLPELRQRGWLDRDYAANTLRGHYGLERPANLDLAPA</sequence>
<dbReference type="Proteomes" id="UP001456224">
    <property type="component" value="Chromosome"/>
</dbReference>
<keyword evidence="4" id="KW-0503">Monooxygenase</keyword>
<dbReference type="PANTHER" id="PTHR30011:SF16">
    <property type="entry name" value="C2H2 FINGER DOMAIN TRANSCRIPTION FACTOR (EUROFUNG)-RELATED"/>
    <property type="match status" value="1"/>
</dbReference>
<name>A0ABZ2RWY1_9BURK</name>
<evidence type="ECO:0000256" key="3">
    <source>
        <dbReference type="ARBA" id="ARBA00023002"/>
    </source>
</evidence>
<organism evidence="7 8">
    <name type="scientific">Achromobacter veterisilvae</name>
    <dbReference type="NCBI Taxonomy" id="2069367"/>
    <lineage>
        <taxon>Bacteria</taxon>
        <taxon>Pseudomonadati</taxon>
        <taxon>Pseudomonadota</taxon>
        <taxon>Betaproteobacteria</taxon>
        <taxon>Burkholderiales</taxon>
        <taxon>Alcaligenaceae</taxon>
        <taxon>Achromobacter</taxon>
    </lineage>
</organism>
<dbReference type="InterPro" id="IPR011251">
    <property type="entry name" value="Luciferase-like_dom"/>
</dbReference>
<proteinExistence type="inferred from homology"/>
<keyword evidence="8" id="KW-1185">Reference proteome</keyword>
<evidence type="ECO:0000256" key="2">
    <source>
        <dbReference type="ARBA" id="ARBA00022643"/>
    </source>
</evidence>
<comment type="similarity">
    <text evidence="5">Belongs to the NtaA/SnaA/DszA monooxygenase family.</text>
</comment>
<evidence type="ECO:0000256" key="4">
    <source>
        <dbReference type="ARBA" id="ARBA00023033"/>
    </source>
</evidence>
<protein>
    <submittedName>
        <fullName evidence="7">LLM class flavin-dependent oxidoreductase</fullName>
    </submittedName>
</protein>
<evidence type="ECO:0000256" key="1">
    <source>
        <dbReference type="ARBA" id="ARBA00022630"/>
    </source>
</evidence>
<evidence type="ECO:0000313" key="7">
    <source>
        <dbReference type="EMBL" id="WXR73154.1"/>
    </source>
</evidence>
<dbReference type="PIRSF" id="PIRSF000337">
    <property type="entry name" value="NTA_MOA"/>
    <property type="match status" value="1"/>
</dbReference>
<dbReference type="RefSeq" id="WP_338879432.1">
    <property type="nucleotide sequence ID" value="NZ_CP148753.1"/>
</dbReference>
<keyword evidence="3" id="KW-0560">Oxidoreductase</keyword>
<reference evidence="7 8" key="1">
    <citation type="submission" date="2024-03" db="EMBL/GenBank/DDBJ databases">
        <title>Reference genomes for the five species model microbial community.</title>
        <authorList>
            <person name="Padfield D."/>
        </authorList>
    </citation>
    <scope>NUCLEOTIDE SEQUENCE [LARGE SCALE GENOMIC DNA]</scope>
    <source>
        <strain evidence="7 8">AB1</strain>
    </source>
</reference>
<dbReference type="SUPFAM" id="SSF51679">
    <property type="entry name" value="Bacterial luciferase-like"/>
    <property type="match status" value="1"/>
</dbReference>
<dbReference type="Pfam" id="PF00296">
    <property type="entry name" value="Bac_luciferase"/>
    <property type="match status" value="1"/>
</dbReference>
<accession>A0ABZ2RWY1</accession>
<keyword evidence="2" id="KW-0288">FMN</keyword>
<evidence type="ECO:0000313" key="8">
    <source>
        <dbReference type="Proteomes" id="UP001456224"/>
    </source>
</evidence>
<evidence type="ECO:0000256" key="5">
    <source>
        <dbReference type="ARBA" id="ARBA00033748"/>
    </source>
</evidence>
<evidence type="ECO:0000259" key="6">
    <source>
        <dbReference type="Pfam" id="PF00296"/>
    </source>
</evidence>
<dbReference type="InterPro" id="IPR016215">
    <property type="entry name" value="NTA_MOA"/>
</dbReference>
<dbReference type="InterPro" id="IPR051260">
    <property type="entry name" value="Diverse_substr_monoxygenases"/>
</dbReference>
<dbReference type="Gene3D" id="3.20.20.30">
    <property type="entry name" value="Luciferase-like domain"/>
    <property type="match status" value="1"/>
</dbReference>
<dbReference type="PANTHER" id="PTHR30011">
    <property type="entry name" value="ALKANESULFONATE MONOOXYGENASE-RELATED"/>
    <property type="match status" value="1"/>
</dbReference>
<dbReference type="EMBL" id="CP148753">
    <property type="protein sequence ID" value="WXR73154.1"/>
    <property type="molecule type" value="Genomic_DNA"/>
</dbReference>
<gene>
    <name evidence="7" type="ORF">WHX56_26525</name>
</gene>
<keyword evidence="1" id="KW-0285">Flavoprotein</keyword>